<name>A0A6J7WXU3_9CAUD</name>
<gene>
    <name evidence="1" type="ORF">UFOVP240_49</name>
</gene>
<sequence>MFTVEWHEKLYVWEVVRWGVPVNGVRAGETVERFSESQRQEAHEVCDCYNMEIEQEIYSEFG</sequence>
<evidence type="ECO:0000313" key="1">
    <source>
        <dbReference type="EMBL" id="CAB5220874.1"/>
    </source>
</evidence>
<reference evidence="1" key="1">
    <citation type="submission" date="2020-05" db="EMBL/GenBank/DDBJ databases">
        <authorList>
            <person name="Chiriac C."/>
            <person name="Salcher M."/>
            <person name="Ghai R."/>
            <person name="Kavagutti S V."/>
        </authorList>
    </citation>
    <scope>NUCLEOTIDE SEQUENCE</scope>
</reference>
<proteinExistence type="predicted"/>
<accession>A0A6J7WXU3</accession>
<dbReference type="EMBL" id="LR798293">
    <property type="protein sequence ID" value="CAB5220874.1"/>
    <property type="molecule type" value="Genomic_DNA"/>
</dbReference>
<protein>
    <submittedName>
        <fullName evidence="1">Uncharacterized protein</fullName>
    </submittedName>
</protein>
<organism evidence="1">
    <name type="scientific">uncultured Caudovirales phage</name>
    <dbReference type="NCBI Taxonomy" id="2100421"/>
    <lineage>
        <taxon>Viruses</taxon>
        <taxon>Duplodnaviria</taxon>
        <taxon>Heunggongvirae</taxon>
        <taxon>Uroviricota</taxon>
        <taxon>Caudoviricetes</taxon>
        <taxon>Peduoviridae</taxon>
        <taxon>Maltschvirus</taxon>
        <taxon>Maltschvirus maltsch</taxon>
    </lineage>
</organism>